<evidence type="ECO:0000313" key="4">
    <source>
        <dbReference type="Proteomes" id="UP001523401"/>
    </source>
</evidence>
<dbReference type="EMBL" id="JAMXQU010000008">
    <property type="protein sequence ID" value="MCO6160585.1"/>
    <property type="molecule type" value="Genomic_DNA"/>
</dbReference>
<protein>
    <submittedName>
        <fullName evidence="3">Glycosyltransferase family 4 protein</fullName>
    </submittedName>
</protein>
<evidence type="ECO:0000256" key="1">
    <source>
        <dbReference type="ARBA" id="ARBA00022679"/>
    </source>
</evidence>
<dbReference type="Proteomes" id="UP001523401">
    <property type="component" value="Unassembled WGS sequence"/>
</dbReference>
<gene>
    <name evidence="3" type="ORF">NF685_11150</name>
</gene>
<proteinExistence type="predicted"/>
<evidence type="ECO:0000313" key="3">
    <source>
        <dbReference type="EMBL" id="MCO6160585.1"/>
    </source>
</evidence>
<name>A0ABT1CIA8_9PROT</name>
<dbReference type="PANTHER" id="PTHR46401:SF2">
    <property type="entry name" value="GLYCOSYLTRANSFERASE WBBK-RELATED"/>
    <property type="match status" value="1"/>
</dbReference>
<dbReference type="Pfam" id="PF00534">
    <property type="entry name" value="Glycos_transf_1"/>
    <property type="match status" value="1"/>
</dbReference>
<dbReference type="Gene3D" id="3.40.50.2000">
    <property type="entry name" value="Glycogen Phosphorylase B"/>
    <property type="match status" value="1"/>
</dbReference>
<dbReference type="InterPro" id="IPR001296">
    <property type="entry name" value="Glyco_trans_1"/>
</dbReference>
<reference evidence="3 4" key="1">
    <citation type="submission" date="2022-06" db="EMBL/GenBank/DDBJ databases">
        <title>Whole-genome of Asaia lannensis strain LMG 27011T.</title>
        <authorList>
            <person name="Sombolestani A."/>
        </authorList>
    </citation>
    <scope>NUCLEOTIDE SEQUENCE [LARGE SCALE GENOMIC DNA]</scope>
    <source>
        <strain evidence="3 4">NBRC 102526</strain>
    </source>
</reference>
<sequence length="209" mass="23257">MPTDVPIHVVAHGLHIWGVDEGADTLPQNLPKGPFFVCIGTIEPRKNHLLLLNIWRDMAHHLGRETPALVIIGRRGWENENVVDMLERCPILQNVVIEYNNMDDQQVIACLRRARALLFPSFTEGFGLPLLEAMAVKTPTVCSDLPVLREVAGSDALYIDPTDGPAWKKAVMELMEDTSVVETDEARISPSVSPWPDQVRLGLAALHME</sequence>
<keyword evidence="1" id="KW-0808">Transferase</keyword>
<evidence type="ECO:0000259" key="2">
    <source>
        <dbReference type="Pfam" id="PF00534"/>
    </source>
</evidence>
<dbReference type="SUPFAM" id="SSF53756">
    <property type="entry name" value="UDP-Glycosyltransferase/glycogen phosphorylase"/>
    <property type="match status" value="1"/>
</dbReference>
<dbReference type="RefSeq" id="WP_252849648.1">
    <property type="nucleotide sequence ID" value="NZ_BAPW01000005.1"/>
</dbReference>
<feature type="domain" description="Glycosyl transferase family 1" evidence="2">
    <location>
        <begin position="32"/>
        <end position="178"/>
    </location>
</feature>
<accession>A0ABT1CIA8</accession>
<comment type="caution">
    <text evidence="3">The sequence shown here is derived from an EMBL/GenBank/DDBJ whole genome shotgun (WGS) entry which is preliminary data.</text>
</comment>
<keyword evidence="4" id="KW-1185">Reference proteome</keyword>
<organism evidence="3 4">
    <name type="scientific">Asaia lannensis NBRC 102526</name>
    <dbReference type="NCBI Taxonomy" id="1307926"/>
    <lineage>
        <taxon>Bacteria</taxon>
        <taxon>Pseudomonadati</taxon>
        <taxon>Pseudomonadota</taxon>
        <taxon>Alphaproteobacteria</taxon>
        <taxon>Acetobacterales</taxon>
        <taxon>Acetobacteraceae</taxon>
        <taxon>Asaia</taxon>
    </lineage>
</organism>
<dbReference type="CDD" id="cd03809">
    <property type="entry name" value="GT4_MtfB-like"/>
    <property type="match status" value="1"/>
</dbReference>
<dbReference type="PANTHER" id="PTHR46401">
    <property type="entry name" value="GLYCOSYLTRANSFERASE WBBK-RELATED"/>
    <property type="match status" value="1"/>
</dbReference>